<dbReference type="Pfam" id="PF01501">
    <property type="entry name" value="Glyco_transf_8"/>
    <property type="match status" value="1"/>
</dbReference>
<keyword evidence="3" id="KW-0479">Metal-binding</keyword>
<keyword evidence="2 5" id="KW-0808">Transferase</keyword>
<feature type="coiled-coil region" evidence="4">
    <location>
        <begin position="355"/>
        <end position="382"/>
    </location>
</feature>
<organism evidence="5">
    <name type="scientific">Campylobacter jejuni subsp. jejuni</name>
    <dbReference type="NCBI Taxonomy" id="32022"/>
    <lineage>
        <taxon>Bacteria</taxon>
        <taxon>Pseudomonadati</taxon>
        <taxon>Campylobacterota</taxon>
        <taxon>Epsilonproteobacteria</taxon>
        <taxon>Campylobacterales</taxon>
        <taxon>Campylobacteraceae</taxon>
        <taxon>Campylobacter</taxon>
    </lineage>
</organism>
<evidence type="ECO:0000313" key="5">
    <source>
        <dbReference type="EMBL" id="ALT32030.1"/>
    </source>
</evidence>
<dbReference type="PANTHER" id="PTHR13778">
    <property type="entry name" value="GLYCOSYLTRANSFERASE 8 DOMAIN-CONTAINING PROTEIN"/>
    <property type="match status" value="1"/>
</dbReference>
<dbReference type="RefSeq" id="WP_014517106.1">
    <property type="nucleotide sequence ID" value="NZ_CP008787.1"/>
</dbReference>
<dbReference type="Gene3D" id="3.90.550.10">
    <property type="entry name" value="Spore Coat Polysaccharide Biosynthesis Protein SpsA, Chain A"/>
    <property type="match status" value="1"/>
</dbReference>
<dbReference type="PANTHER" id="PTHR13778:SF47">
    <property type="entry name" value="LIPOPOLYSACCHARIDE 1,3-GALACTOSYLTRANSFERASE"/>
    <property type="match status" value="1"/>
</dbReference>
<dbReference type="AlphaFoldDB" id="A0A0E1EYJ7"/>
<dbReference type="InterPro" id="IPR029044">
    <property type="entry name" value="Nucleotide-diphossugar_trans"/>
</dbReference>
<reference evidence="5" key="1">
    <citation type="journal article" date="2015" name="PLoS ONE">
        <title>Updated Campylobacter jejuni Capsule PCR Multiplex Typing System and Its Application to Clinical Isolates from South and Southeast Asia.</title>
        <authorList>
            <person name="Poly F."/>
            <person name="Serichantalergs O."/>
            <person name="Kuroiwa J."/>
            <person name="Pootong P."/>
            <person name="Mason C."/>
            <person name="Guerry P."/>
            <person name="Parker C.T."/>
        </authorList>
    </citation>
    <scope>NUCLEOTIDE SEQUENCE</scope>
    <source>
        <strain evidence="5">HS21</strain>
    </source>
</reference>
<dbReference type="InterPro" id="IPR050748">
    <property type="entry name" value="Glycosyltrans_8_dom-fam"/>
</dbReference>
<protein>
    <submittedName>
        <fullName evidence="5">Putative glycosyltransferase</fullName>
    </submittedName>
</protein>
<dbReference type="GO" id="GO:0016757">
    <property type="term" value="F:glycosyltransferase activity"/>
    <property type="evidence" value="ECO:0007669"/>
    <property type="project" value="UniProtKB-KW"/>
</dbReference>
<dbReference type="InterPro" id="IPR002495">
    <property type="entry name" value="Glyco_trans_8"/>
</dbReference>
<dbReference type="GO" id="GO:0046872">
    <property type="term" value="F:metal ion binding"/>
    <property type="evidence" value="ECO:0007669"/>
    <property type="project" value="UniProtKB-KW"/>
</dbReference>
<dbReference type="SUPFAM" id="SSF53448">
    <property type="entry name" value="Nucleotide-diphospho-sugar transferases"/>
    <property type="match status" value="1"/>
</dbReference>
<dbReference type="EMBL" id="KT868849">
    <property type="protein sequence ID" value="ALT32030.1"/>
    <property type="molecule type" value="Genomic_DNA"/>
</dbReference>
<sequence>MFNIVINSSEQYINYVSVLINNIVLKTEREKKFVDLCDPYLLNTESHQNHDYLVVNSCLEYQSQEEGYVFHILGDDFKQEIKDKFYKLAERLSSYYPCKVCFYYVDDECFKKEHLVKWAGSYATYYKLYMGLILPDNIEYCLYIDTDMHILFDIREIFAIDLKDKVLAAVDTAVKANPIRSLKTEYPDFIFKANWFNSGFMFINLYKWRKENIEKLSFEFMESYPIPHAPDELILNAIVYDRIKLPLRYNFILGHYMADTVDLHASYGFENYQGGFLYSLEHYKNNLQNAKILHYAWHCIKPWNSSYCRLDLNYAPIKFPCIQMWWDVALNTPYFEDYFKELKLKIEKSDLETYARSISWKLKELENQINELKNNNDKNQRQCFNNHPKELTLSFQLGQALIKAHKNWYKGGYIKFIFEALKIKQEFQKGKI</sequence>
<evidence type="ECO:0000256" key="4">
    <source>
        <dbReference type="SAM" id="Coils"/>
    </source>
</evidence>
<keyword evidence="4" id="KW-0175">Coiled coil</keyword>
<evidence type="ECO:0000256" key="2">
    <source>
        <dbReference type="ARBA" id="ARBA00022679"/>
    </source>
</evidence>
<keyword evidence="1" id="KW-0328">Glycosyltransferase</keyword>
<evidence type="ECO:0000256" key="1">
    <source>
        <dbReference type="ARBA" id="ARBA00022676"/>
    </source>
</evidence>
<evidence type="ECO:0000256" key="3">
    <source>
        <dbReference type="ARBA" id="ARBA00022723"/>
    </source>
</evidence>
<proteinExistence type="predicted"/>
<name>A0A0E1EYJ7_CAMJU</name>
<accession>A0A0E1EYJ7</accession>
<dbReference type="KEGG" id="cjv:MTVDSCj20_1401"/>